<evidence type="ECO:0000256" key="5">
    <source>
        <dbReference type="ARBA" id="ARBA00022692"/>
    </source>
</evidence>
<comment type="function">
    <text evidence="9">Part of the tripartite ATP-independent periplasmic (TRAP) transport system.</text>
</comment>
<dbReference type="STRING" id="1445510.YC6258_05958"/>
<dbReference type="AlphaFoldDB" id="A0A0C5VTG9"/>
<reference evidence="11 12" key="1">
    <citation type="submission" date="2014-01" db="EMBL/GenBank/DDBJ databases">
        <title>Full genme sequencing of cellulolytic bacterium Gynuella sunshinyii YC6258T gen. nov., sp. nov.</title>
        <authorList>
            <person name="Khan H."/>
            <person name="Chung E.J."/>
            <person name="Chung Y.R."/>
        </authorList>
    </citation>
    <scope>NUCLEOTIDE SEQUENCE [LARGE SCALE GENOMIC DNA]</scope>
    <source>
        <strain evidence="11 12">YC6258</strain>
    </source>
</reference>
<evidence type="ECO:0000313" key="11">
    <source>
        <dbReference type="EMBL" id="AJQ97982.1"/>
    </source>
</evidence>
<dbReference type="GO" id="GO:0005886">
    <property type="term" value="C:plasma membrane"/>
    <property type="evidence" value="ECO:0007669"/>
    <property type="project" value="UniProtKB-SubCell"/>
</dbReference>
<accession>A0A0C5VTG9</accession>
<evidence type="ECO:0000256" key="8">
    <source>
        <dbReference type="ARBA" id="ARBA00038436"/>
    </source>
</evidence>
<dbReference type="InterPro" id="IPR055348">
    <property type="entry name" value="DctQ"/>
</dbReference>
<evidence type="ECO:0000256" key="7">
    <source>
        <dbReference type="ARBA" id="ARBA00023136"/>
    </source>
</evidence>
<dbReference type="EMBL" id="CP007142">
    <property type="protein sequence ID" value="AJQ97982.1"/>
    <property type="molecule type" value="Genomic_DNA"/>
</dbReference>
<evidence type="ECO:0000313" key="12">
    <source>
        <dbReference type="Proteomes" id="UP000032266"/>
    </source>
</evidence>
<comment type="subunit">
    <text evidence="9">The complex comprises the extracytoplasmic solute receptor protein and the two transmembrane proteins.</text>
</comment>
<proteinExistence type="inferred from homology"/>
<organism evidence="11 12">
    <name type="scientific">Gynuella sunshinyii YC6258</name>
    <dbReference type="NCBI Taxonomy" id="1445510"/>
    <lineage>
        <taxon>Bacteria</taxon>
        <taxon>Pseudomonadati</taxon>
        <taxon>Pseudomonadota</taxon>
        <taxon>Gammaproteobacteria</taxon>
        <taxon>Oceanospirillales</taxon>
        <taxon>Saccharospirillaceae</taxon>
        <taxon>Gynuella</taxon>
    </lineage>
</organism>
<gene>
    <name evidence="11" type="ORF">YC6258_05958</name>
</gene>
<comment type="subcellular location">
    <subcellularLocation>
        <location evidence="1 9">Cell inner membrane</location>
        <topology evidence="1 9">Multi-pass membrane protein</topology>
    </subcellularLocation>
</comment>
<evidence type="ECO:0000256" key="4">
    <source>
        <dbReference type="ARBA" id="ARBA00022519"/>
    </source>
</evidence>
<sequence length="199" mass="22659">MTHIISDNSRFSRWERYYFIFESWLNLLGGITIFLLVMLAVINALGRWLFNQPVIGYVDWVEQAMAVFAFLGLAYCQRQGGHIRMDIVLSLLKGRALWIIECISTLFMLVITAALVYGTYLHFYRAFSHGDSSMDIGLPIWPAKLIVPLALLLLVVRLLLQLWGYGRAFMRNDPHPAGVPMVEDHAAQAQREAAALDEE</sequence>
<comment type="similarity">
    <text evidence="8 9">Belongs to the TRAP transporter small permease family.</text>
</comment>
<dbReference type="Pfam" id="PF04290">
    <property type="entry name" value="DctQ"/>
    <property type="match status" value="1"/>
</dbReference>
<dbReference type="HOGENOM" id="CLU_113750_0_0_6"/>
<dbReference type="PANTHER" id="PTHR35011">
    <property type="entry name" value="2,3-DIKETO-L-GULONATE TRAP TRANSPORTER SMALL PERMEASE PROTEIN YIAM"/>
    <property type="match status" value="1"/>
</dbReference>
<evidence type="ECO:0000259" key="10">
    <source>
        <dbReference type="Pfam" id="PF04290"/>
    </source>
</evidence>
<keyword evidence="3" id="KW-1003">Cell membrane</keyword>
<keyword evidence="5 9" id="KW-0812">Transmembrane</keyword>
<dbReference type="InterPro" id="IPR007387">
    <property type="entry name" value="TRAP_DctQ"/>
</dbReference>
<keyword evidence="7 9" id="KW-0472">Membrane</keyword>
<keyword evidence="6 9" id="KW-1133">Transmembrane helix</keyword>
<dbReference type="KEGG" id="gsn:YC6258_05958"/>
<feature type="transmembrane region" description="Helical" evidence="9">
    <location>
        <begin position="140"/>
        <end position="160"/>
    </location>
</feature>
<protein>
    <recommendedName>
        <fullName evidence="9">TRAP transporter small permease protein</fullName>
    </recommendedName>
</protein>
<keyword evidence="2 9" id="KW-0813">Transport</keyword>
<dbReference type="GO" id="GO:0022857">
    <property type="term" value="F:transmembrane transporter activity"/>
    <property type="evidence" value="ECO:0007669"/>
    <property type="project" value="UniProtKB-UniRule"/>
</dbReference>
<evidence type="ECO:0000256" key="9">
    <source>
        <dbReference type="RuleBase" id="RU369079"/>
    </source>
</evidence>
<evidence type="ECO:0000256" key="1">
    <source>
        <dbReference type="ARBA" id="ARBA00004429"/>
    </source>
</evidence>
<dbReference type="OrthoDB" id="26202at2"/>
<name>A0A0C5VTG9_9GAMM</name>
<feature type="domain" description="Tripartite ATP-independent periplasmic transporters DctQ component" evidence="10">
    <location>
        <begin position="36"/>
        <end position="163"/>
    </location>
</feature>
<feature type="transmembrane region" description="Helical" evidence="9">
    <location>
        <begin position="54"/>
        <end position="75"/>
    </location>
</feature>
<keyword evidence="4 9" id="KW-0997">Cell inner membrane</keyword>
<dbReference type="Proteomes" id="UP000032266">
    <property type="component" value="Chromosome"/>
</dbReference>
<keyword evidence="12" id="KW-1185">Reference proteome</keyword>
<evidence type="ECO:0000256" key="2">
    <source>
        <dbReference type="ARBA" id="ARBA00022448"/>
    </source>
</evidence>
<dbReference type="PATRIC" id="fig|1445510.3.peg.5915"/>
<evidence type="ECO:0000256" key="6">
    <source>
        <dbReference type="ARBA" id="ARBA00022989"/>
    </source>
</evidence>
<feature type="transmembrane region" description="Helical" evidence="9">
    <location>
        <begin position="21"/>
        <end position="42"/>
    </location>
</feature>
<feature type="transmembrane region" description="Helical" evidence="9">
    <location>
        <begin position="96"/>
        <end position="120"/>
    </location>
</feature>
<evidence type="ECO:0000256" key="3">
    <source>
        <dbReference type="ARBA" id="ARBA00022475"/>
    </source>
</evidence>
<dbReference type="RefSeq" id="WP_044619585.1">
    <property type="nucleotide sequence ID" value="NZ_CP007142.1"/>
</dbReference>